<evidence type="ECO:0000313" key="2">
    <source>
        <dbReference type="EMBL" id="PSN70195.1"/>
    </source>
</evidence>
<dbReference type="EMBL" id="KZ678132">
    <property type="protein sequence ID" value="PSN70195.1"/>
    <property type="molecule type" value="Genomic_DNA"/>
</dbReference>
<keyword evidence="3" id="KW-1185">Reference proteome</keyword>
<organism evidence="2 3">
    <name type="scientific">Corynespora cassiicola Philippines</name>
    <dbReference type="NCBI Taxonomy" id="1448308"/>
    <lineage>
        <taxon>Eukaryota</taxon>
        <taxon>Fungi</taxon>
        <taxon>Dikarya</taxon>
        <taxon>Ascomycota</taxon>
        <taxon>Pezizomycotina</taxon>
        <taxon>Dothideomycetes</taxon>
        <taxon>Pleosporomycetidae</taxon>
        <taxon>Pleosporales</taxon>
        <taxon>Corynesporascaceae</taxon>
        <taxon>Corynespora</taxon>
    </lineage>
</organism>
<dbReference type="OrthoDB" id="3686095at2759"/>
<keyword evidence="1" id="KW-0472">Membrane</keyword>
<sequence>MAPPPISINISAPKAANYMPVSPYGDHSTTTLSNNLLCPRYAESDPSSAPPSPSSIESFDVLDSVPWRRGYISLDAAGDRTRAWAVLGKKWQKNKAQIIATLILFTLFVTACAVGGYMAVRQERWRTRDMCYARGGGDRCEEVAWAKCVRVNGLGFCEGVM</sequence>
<feature type="transmembrane region" description="Helical" evidence="1">
    <location>
        <begin position="98"/>
        <end position="120"/>
    </location>
</feature>
<evidence type="ECO:0000256" key="1">
    <source>
        <dbReference type="SAM" id="Phobius"/>
    </source>
</evidence>
<accession>A0A2T2NXP7</accession>
<dbReference type="AlphaFoldDB" id="A0A2T2NXP7"/>
<reference evidence="2 3" key="1">
    <citation type="journal article" date="2018" name="Front. Microbiol.">
        <title>Genome-Wide Analysis of Corynespora cassiicola Leaf Fall Disease Putative Effectors.</title>
        <authorList>
            <person name="Lopez D."/>
            <person name="Ribeiro S."/>
            <person name="Label P."/>
            <person name="Fumanal B."/>
            <person name="Venisse J.S."/>
            <person name="Kohler A."/>
            <person name="de Oliveira R.R."/>
            <person name="Labutti K."/>
            <person name="Lipzen A."/>
            <person name="Lail K."/>
            <person name="Bauer D."/>
            <person name="Ohm R.A."/>
            <person name="Barry K.W."/>
            <person name="Spatafora J."/>
            <person name="Grigoriev I.V."/>
            <person name="Martin F.M."/>
            <person name="Pujade-Renaud V."/>
        </authorList>
    </citation>
    <scope>NUCLEOTIDE SEQUENCE [LARGE SCALE GENOMIC DNA]</scope>
    <source>
        <strain evidence="2 3">Philippines</strain>
    </source>
</reference>
<protein>
    <submittedName>
        <fullName evidence="2">Uncharacterized protein</fullName>
    </submittedName>
</protein>
<evidence type="ECO:0000313" key="3">
    <source>
        <dbReference type="Proteomes" id="UP000240883"/>
    </source>
</evidence>
<name>A0A2T2NXP7_CORCC</name>
<gene>
    <name evidence="2" type="ORF">BS50DRAFT_308040</name>
</gene>
<proteinExistence type="predicted"/>
<dbReference type="Proteomes" id="UP000240883">
    <property type="component" value="Unassembled WGS sequence"/>
</dbReference>
<keyword evidence="1" id="KW-0812">Transmembrane</keyword>
<keyword evidence="1" id="KW-1133">Transmembrane helix</keyword>